<organism evidence="1 2">
    <name type="scientific">Hymenobacter koreensis</name>
    <dbReference type="NCBI Taxonomy" id="1084523"/>
    <lineage>
        <taxon>Bacteria</taxon>
        <taxon>Pseudomonadati</taxon>
        <taxon>Bacteroidota</taxon>
        <taxon>Cytophagia</taxon>
        <taxon>Cytophagales</taxon>
        <taxon>Hymenobacteraceae</taxon>
        <taxon>Hymenobacter</taxon>
    </lineage>
</organism>
<sequence length="119" mass="13126">MVHEPHSVIGLFSDPNTAQAAARQLTQNGFATDHVDVSDHDTVTTENPTGEFPENDSLHHFMRVMFTSDNNAKLDAETTHRGGVVSVHLKTHEEAVRARELLSQHGAVRIHELGIGDRL</sequence>
<dbReference type="RefSeq" id="WP_345225085.1">
    <property type="nucleotide sequence ID" value="NZ_BAABHA010000008.1"/>
</dbReference>
<proteinExistence type="predicted"/>
<reference evidence="2" key="1">
    <citation type="journal article" date="2019" name="Int. J. Syst. Evol. Microbiol.">
        <title>The Global Catalogue of Microorganisms (GCM) 10K type strain sequencing project: providing services to taxonomists for standard genome sequencing and annotation.</title>
        <authorList>
            <consortium name="The Broad Institute Genomics Platform"/>
            <consortium name="The Broad Institute Genome Sequencing Center for Infectious Disease"/>
            <person name="Wu L."/>
            <person name="Ma J."/>
        </authorList>
    </citation>
    <scope>NUCLEOTIDE SEQUENCE [LARGE SCALE GENOMIC DNA]</scope>
    <source>
        <strain evidence="2">JCM 17924</strain>
    </source>
</reference>
<dbReference type="EMBL" id="BAABHA010000008">
    <property type="protein sequence ID" value="GAA4384724.1"/>
    <property type="molecule type" value="Genomic_DNA"/>
</dbReference>
<accession>A0ABP8J474</accession>
<gene>
    <name evidence="1" type="ORF">GCM10023186_27390</name>
</gene>
<comment type="caution">
    <text evidence="1">The sequence shown here is derived from an EMBL/GenBank/DDBJ whole genome shotgun (WGS) entry which is preliminary data.</text>
</comment>
<evidence type="ECO:0000313" key="2">
    <source>
        <dbReference type="Proteomes" id="UP001500454"/>
    </source>
</evidence>
<evidence type="ECO:0000313" key="1">
    <source>
        <dbReference type="EMBL" id="GAA4384724.1"/>
    </source>
</evidence>
<dbReference type="Proteomes" id="UP001500454">
    <property type="component" value="Unassembled WGS sequence"/>
</dbReference>
<keyword evidence="2" id="KW-1185">Reference proteome</keyword>
<protein>
    <submittedName>
        <fullName evidence="1">Uncharacterized protein</fullName>
    </submittedName>
</protein>
<name>A0ABP8J474_9BACT</name>